<evidence type="ECO:0000256" key="6">
    <source>
        <dbReference type="SAM" id="Coils"/>
    </source>
</evidence>
<protein>
    <submittedName>
        <fullName evidence="7">Outer dense fiber of sperm tails 2</fullName>
    </submittedName>
</protein>
<name>A0ABD2Q4E5_9PLAT</name>
<feature type="coiled-coil region" evidence="6">
    <location>
        <begin position="112"/>
        <end position="205"/>
    </location>
</feature>
<sequence>MKRAARAHKRRADRLEGQLSGTMARLADSNASLNHVQTELESVNETRAQTSQLKQLKEKVEELERKCRENQMGMSTGMFPGAQMMMQPGMNPWQMGQAQQLATNSHNTGGAFDYLKEENEKLREAAMKHENKSLAMERDTNELKASLSSCEKAIMEQKAECADERSRSKVLQERYEKLEKEKEELQNQLEKHKNIENQRQRIQQASLLAATLGDTGHEPANFAGLIDPVMSTDAQLQLGKTLDQPTLSLGGTQLSYTGGVMRPNDQNKRRINELEVTTAELRKDVSKMRKERAELERRSNARLSELRLQLNQADVTNRSLHSYLTFLKRSYTSVFQTSANVNSMQGETFPPIDVPTARVMATRGVDGHLIDH</sequence>
<gene>
    <name evidence="7" type="primary">ODF2</name>
    <name evidence="7" type="ORF">Ciccas_007381</name>
</gene>
<evidence type="ECO:0000256" key="1">
    <source>
        <dbReference type="ARBA" id="ARBA00004300"/>
    </source>
</evidence>
<accession>A0ABD2Q4E5</accession>
<organism evidence="7 8">
    <name type="scientific">Cichlidogyrus casuarinus</name>
    <dbReference type="NCBI Taxonomy" id="1844966"/>
    <lineage>
        <taxon>Eukaryota</taxon>
        <taxon>Metazoa</taxon>
        <taxon>Spiralia</taxon>
        <taxon>Lophotrochozoa</taxon>
        <taxon>Platyhelminthes</taxon>
        <taxon>Monogenea</taxon>
        <taxon>Monopisthocotylea</taxon>
        <taxon>Dactylogyridea</taxon>
        <taxon>Ancyrocephalidae</taxon>
        <taxon>Cichlidogyrus</taxon>
    </lineage>
</organism>
<comment type="similarity">
    <text evidence="2">Belongs to the ODF2 family.</text>
</comment>
<keyword evidence="5" id="KW-0206">Cytoskeleton</keyword>
<keyword evidence="8" id="KW-1185">Reference proteome</keyword>
<feature type="coiled-coil region" evidence="6">
    <location>
        <begin position="43"/>
        <end position="73"/>
    </location>
</feature>
<dbReference type="PANTHER" id="PTHR23162">
    <property type="entry name" value="OUTER DENSE FIBER OF SPERM TAILS 2"/>
    <property type="match status" value="1"/>
</dbReference>
<dbReference type="EMBL" id="JBJKFK010001124">
    <property type="protein sequence ID" value="KAL3314007.1"/>
    <property type="molecule type" value="Genomic_DNA"/>
</dbReference>
<evidence type="ECO:0000313" key="8">
    <source>
        <dbReference type="Proteomes" id="UP001626550"/>
    </source>
</evidence>
<dbReference type="PANTHER" id="PTHR23162:SF10">
    <property type="entry name" value="FI13205P"/>
    <property type="match status" value="1"/>
</dbReference>
<keyword evidence="4 6" id="KW-0175">Coiled coil</keyword>
<comment type="subcellular location">
    <subcellularLocation>
        <location evidence="1">Cytoplasm</location>
        <location evidence="1">Cytoskeleton</location>
        <location evidence="1">Microtubule organizing center</location>
        <location evidence="1">Centrosome</location>
    </subcellularLocation>
</comment>
<keyword evidence="3" id="KW-0963">Cytoplasm</keyword>
<dbReference type="InterPro" id="IPR026099">
    <property type="entry name" value="Odf2-rel"/>
</dbReference>
<dbReference type="GO" id="GO:0005813">
    <property type="term" value="C:centrosome"/>
    <property type="evidence" value="ECO:0007669"/>
    <property type="project" value="UniProtKB-SubCell"/>
</dbReference>
<dbReference type="Proteomes" id="UP001626550">
    <property type="component" value="Unassembled WGS sequence"/>
</dbReference>
<feature type="coiled-coil region" evidence="6">
    <location>
        <begin position="264"/>
        <end position="298"/>
    </location>
</feature>
<comment type="caution">
    <text evidence="7">The sequence shown here is derived from an EMBL/GenBank/DDBJ whole genome shotgun (WGS) entry which is preliminary data.</text>
</comment>
<reference evidence="7 8" key="1">
    <citation type="submission" date="2024-11" db="EMBL/GenBank/DDBJ databases">
        <title>Adaptive evolution of stress response genes in parasites aligns with host niche diversity.</title>
        <authorList>
            <person name="Hahn C."/>
            <person name="Resl P."/>
        </authorList>
    </citation>
    <scope>NUCLEOTIDE SEQUENCE [LARGE SCALE GENOMIC DNA]</scope>
    <source>
        <strain evidence="7">EGGRZ-B1_66</strain>
        <tissue evidence="7">Body</tissue>
    </source>
</reference>
<evidence type="ECO:0000256" key="4">
    <source>
        <dbReference type="ARBA" id="ARBA00023054"/>
    </source>
</evidence>
<proteinExistence type="inferred from homology"/>
<evidence type="ECO:0000256" key="3">
    <source>
        <dbReference type="ARBA" id="ARBA00022490"/>
    </source>
</evidence>
<evidence type="ECO:0000256" key="2">
    <source>
        <dbReference type="ARBA" id="ARBA00009316"/>
    </source>
</evidence>
<dbReference type="AlphaFoldDB" id="A0ABD2Q4E5"/>
<evidence type="ECO:0000313" key="7">
    <source>
        <dbReference type="EMBL" id="KAL3314007.1"/>
    </source>
</evidence>
<evidence type="ECO:0000256" key="5">
    <source>
        <dbReference type="ARBA" id="ARBA00023212"/>
    </source>
</evidence>